<dbReference type="PANTHER" id="PTHR48182">
    <property type="entry name" value="PROTEIN SERAC1"/>
    <property type="match status" value="1"/>
</dbReference>
<dbReference type="Proteomes" id="UP001610432">
    <property type="component" value="Unassembled WGS sequence"/>
</dbReference>
<keyword evidence="12" id="KW-1185">Reference proteome</keyword>
<keyword evidence="5" id="KW-0256">Endoplasmic reticulum</keyword>
<dbReference type="InterPro" id="IPR031469">
    <property type="entry name" value="SesB_dom"/>
</dbReference>
<dbReference type="Pfam" id="PF05057">
    <property type="entry name" value="DUF676"/>
    <property type="match status" value="1"/>
</dbReference>
<dbReference type="PANTHER" id="PTHR48182:SF2">
    <property type="entry name" value="PROTEIN SERAC1"/>
    <property type="match status" value="1"/>
</dbReference>
<dbReference type="RefSeq" id="XP_070885915.1">
    <property type="nucleotide sequence ID" value="XM_071033034.1"/>
</dbReference>
<dbReference type="InterPro" id="IPR029058">
    <property type="entry name" value="AB_hydrolase_fold"/>
</dbReference>
<evidence type="ECO:0000256" key="7">
    <source>
        <dbReference type="ARBA" id="ARBA00023136"/>
    </source>
</evidence>
<keyword evidence="6" id="KW-0496">Mitochondrion</keyword>
<feature type="compositionally biased region" description="Polar residues" evidence="8">
    <location>
        <begin position="276"/>
        <end position="298"/>
    </location>
</feature>
<dbReference type="InterPro" id="IPR007751">
    <property type="entry name" value="DUF676_lipase-like"/>
</dbReference>
<dbReference type="Pfam" id="PF17046">
    <property type="entry name" value="Ses_B"/>
    <property type="match status" value="1"/>
</dbReference>
<feature type="domain" description="Fungal death-pathway protein SesB" evidence="10">
    <location>
        <begin position="275"/>
        <end position="302"/>
    </location>
</feature>
<comment type="similarity">
    <text evidence="4">Belongs to the putative lipase ROG1 family.</text>
</comment>
<name>A0ABR4LR56_9EURO</name>
<organism evidence="11 12">
    <name type="scientific">Aspergillus lucknowensis</name>
    <dbReference type="NCBI Taxonomy" id="176173"/>
    <lineage>
        <taxon>Eukaryota</taxon>
        <taxon>Fungi</taxon>
        <taxon>Dikarya</taxon>
        <taxon>Ascomycota</taxon>
        <taxon>Pezizomycotina</taxon>
        <taxon>Eurotiomycetes</taxon>
        <taxon>Eurotiomycetidae</taxon>
        <taxon>Eurotiales</taxon>
        <taxon>Aspergillaceae</taxon>
        <taxon>Aspergillus</taxon>
        <taxon>Aspergillus subgen. Nidulantes</taxon>
    </lineage>
</organism>
<protein>
    <recommendedName>
        <fullName evidence="13">DUF676 domain-containing protein</fullName>
    </recommendedName>
</protein>
<comment type="subcellular location">
    <subcellularLocation>
        <location evidence="2">Endoplasmic reticulum</location>
    </subcellularLocation>
    <subcellularLocation>
        <location evidence="3">Membrane</location>
    </subcellularLocation>
    <subcellularLocation>
        <location evidence="1">Mitochondrion</location>
    </subcellularLocation>
</comment>
<dbReference type="GeneID" id="98148106"/>
<proteinExistence type="inferred from homology"/>
<evidence type="ECO:0000256" key="6">
    <source>
        <dbReference type="ARBA" id="ARBA00023128"/>
    </source>
</evidence>
<dbReference type="InterPro" id="IPR052374">
    <property type="entry name" value="SERAC1"/>
</dbReference>
<evidence type="ECO:0000256" key="4">
    <source>
        <dbReference type="ARBA" id="ARBA00007920"/>
    </source>
</evidence>
<sequence>MAPISRVKEPAKAKVDIVFVHGLHGAQDPWTSEGGVFWPDKILPGKIPDASILSYTYKDKAKVDSIFDRYDLDDLSLDLLDNVMDYRTEKEAEERPIIFVAHCLGGLVVENALLIANEDPSKKEFIGCVHGILLLGTPQFTAGSVAAAANYFRLAGTGTDAPPSDAELSEKLAEIVSIPEGFAQLKASGAEFAIETFWGGQGSKLGDNNDNDVKIIVDEALAKVPGASKPRRLMRTQLQLSQYDAVEDEDAVKVLRPLTQWASKIKLPDEEGKGPQNVSNATFSGSHNSGMQLGQNAGTIKGFTFGRP</sequence>
<feature type="region of interest" description="Disordered" evidence="8">
    <location>
        <begin position="267"/>
        <end position="298"/>
    </location>
</feature>
<evidence type="ECO:0000313" key="11">
    <source>
        <dbReference type="EMBL" id="KAL2866936.1"/>
    </source>
</evidence>
<evidence type="ECO:0000256" key="1">
    <source>
        <dbReference type="ARBA" id="ARBA00004173"/>
    </source>
</evidence>
<evidence type="ECO:0000259" key="9">
    <source>
        <dbReference type="Pfam" id="PF05057"/>
    </source>
</evidence>
<evidence type="ECO:0000256" key="5">
    <source>
        <dbReference type="ARBA" id="ARBA00022824"/>
    </source>
</evidence>
<evidence type="ECO:0000256" key="8">
    <source>
        <dbReference type="SAM" id="MobiDB-lite"/>
    </source>
</evidence>
<gene>
    <name evidence="11" type="ORF">BJX67DRAFT_381566</name>
</gene>
<comment type="caution">
    <text evidence="11">The sequence shown here is derived from an EMBL/GenBank/DDBJ whole genome shotgun (WGS) entry which is preliminary data.</text>
</comment>
<evidence type="ECO:0000256" key="2">
    <source>
        <dbReference type="ARBA" id="ARBA00004240"/>
    </source>
</evidence>
<feature type="domain" description="DUF676" evidence="9">
    <location>
        <begin position="17"/>
        <end position="126"/>
    </location>
</feature>
<evidence type="ECO:0008006" key="13">
    <source>
        <dbReference type="Google" id="ProtNLM"/>
    </source>
</evidence>
<evidence type="ECO:0000259" key="10">
    <source>
        <dbReference type="Pfam" id="PF17046"/>
    </source>
</evidence>
<accession>A0ABR4LR56</accession>
<dbReference type="Gene3D" id="3.40.50.1820">
    <property type="entry name" value="alpha/beta hydrolase"/>
    <property type="match status" value="1"/>
</dbReference>
<reference evidence="11 12" key="1">
    <citation type="submission" date="2024-07" db="EMBL/GenBank/DDBJ databases">
        <title>Section-level genome sequencing and comparative genomics of Aspergillus sections Usti and Cavernicolus.</title>
        <authorList>
            <consortium name="Lawrence Berkeley National Laboratory"/>
            <person name="Nybo J.L."/>
            <person name="Vesth T.C."/>
            <person name="Theobald S."/>
            <person name="Frisvad J.C."/>
            <person name="Larsen T.O."/>
            <person name="Kjaerboelling I."/>
            <person name="Rothschild-Mancinelli K."/>
            <person name="Lyhne E.K."/>
            <person name="Kogle M.E."/>
            <person name="Barry K."/>
            <person name="Clum A."/>
            <person name="Na H."/>
            <person name="Ledsgaard L."/>
            <person name="Lin J."/>
            <person name="Lipzen A."/>
            <person name="Kuo A."/>
            <person name="Riley R."/>
            <person name="Mondo S."/>
            <person name="Labutti K."/>
            <person name="Haridas S."/>
            <person name="Pangalinan J."/>
            <person name="Salamov A.A."/>
            <person name="Simmons B.A."/>
            <person name="Magnuson J.K."/>
            <person name="Chen J."/>
            <person name="Drula E."/>
            <person name="Henrissat B."/>
            <person name="Wiebenga A."/>
            <person name="Lubbers R.J."/>
            <person name="Gomes A.C."/>
            <person name="Macurrencykelacurrency M.R."/>
            <person name="Stajich J."/>
            <person name="Grigoriev I.V."/>
            <person name="Mortensen U.H."/>
            <person name="De Vries R.P."/>
            <person name="Baker S.E."/>
            <person name="Andersen M.R."/>
        </authorList>
    </citation>
    <scope>NUCLEOTIDE SEQUENCE [LARGE SCALE GENOMIC DNA]</scope>
    <source>
        <strain evidence="11 12">CBS 449.75</strain>
    </source>
</reference>
<evidence type="ECO:0000256" key="3">
    <source>
        <dbReference type="ARBA" id="ARBA00004370"/>
    </source>
</evidence>
<keyword evidence="7" id="KW-0472">Membrane</keyword>
<dbReference type="SUPFAM" id="SSF53474">
    <property type="entry name" value="alpha/beta-Hydrolases"/>
    <property type="match status" value="1"/>
</dbReference>
<evidence type="ECO:0000313" key="12">
    <source>
        <dbReference type="Proteomes" id="UP001610432"/>
    </source>
</evidence>
<dbReference type="EMBL" id="JBFXLQ010000022">
    <property type="protein sequence ID" value="KAL2866936.1"/>
    <property type="molecule type" value="Genomic_DNA"/>
</dbReference>